<dbReference type="InterPro" id="IPR043129">
    <property type="entry name" value="ATPase_NBD"/>
</dbReference>
<dbReference type="PANTHER" id="PTHR18964">
    <property type="entry name" value="ROK (REPRESSOR, ORF, KINASE) FAMILY"/>
    <property type="match status" value="1"/>
</dbReference>
<evidence type="ECO:0000256" key="1">
    <source>
        <dbReference type="ARBA" id="ARBA00006479"/>
    </source>
</evidence>
<dbReference type="SUPFAM" id="SSF53067">
    <property type="entry name" value="Actin-like ATPase domain"/>
    <property type="match status" value="1"/>
</dbReference>
<dbReference type="Pfam" id="PF00480">
    <property type="entry name" value="ROK"/>
    <property type="match status" value="1"/>
</dbReference>
<evidence type="ECO:0000313" key="3">
    <source>
        <dbReference type="Proteomes" id="UP000632535"/>
    </source>
</evidence>
<proteinExistence type="inferred from homology"/>
<dbReference type="Gene3D" id="3.30.420.40">
    <property type="match status" value="2"/>
</dbReference>
<comment type="similarity">
    <text evidence="1">Belongs to the ROK (NagC/XylR) family.</text>
</comment>
<sequence>MTGDVSPSAGPSLGPGPAVLAVDVGGTDTKSALVDEAGVVREILRRPTPHDGARTGERVVDEAVEVAAELRARHPDVVPAAVGMVVPGVVDDERGVGVWSENLGWRDMPFADVATARLGVPVSLGHDVAAAGWAEYQLGAAAGYRDALVVTLGTGIAAAVLLDGRPYRGGGLAGEIGHARVADGPDCVCGGRGCLEAVASAAAIARRYTAATGRPAAGSREVLAAADAGDRDAQTVRDEAFDALALGLSHAVALLAPQVIVLGGGLSHAGEALLAPLGRRLDDLLTFHRRPVLLRARLGGDAGVLGAALRARSAVGGAPGGAP</sequence>
<accession>A0ABQ2B2E8</accession>
<gene>
    <name evidence="2" type="primary">glk</name>
    <name evidence="2" type="ORF">GCM10007368_10530</name>
</gene>
<dbReference type="Proteomes" id="UP000632535">
    <property type="component" value="Unassembled WGS sequence"/>
</dbReference>
<reference evidence="3" key="1">
    <citation type="journal article" date="2019" name="Int. J. Syst. Evol. Microbiol.">
        <title>The Global Catalogue of Microorganisms (GCM) 10K type strain sequencing project: providing services to taxonomists for standard genome sequencing and annotation.</title>
        <authorList>
            <consortium name="The Broad Institute Genomics Platform"/>
            <consortium name="The Broad Institute Genome Sequencing Center for Infectious Disease"/>
            <person name="Wu L."/>
            <person name="Ma J."/>
        </authorList>
    </citation>
    <scope>NUCLEOTIDE SEQUENCE [LARGE SCALE GENOMIC DNA]</scope>
    <source>
        <strain evidence="3">CCM 8653</strain>
    </source>
</reference>
<organism evidence="2 3">
    <name type="scientific">Isoptericola cucumis</name>
    <dbReference type="NCBI Taxonomy" id="1776856"/>
    <lineage>
        <taxon>Bacteria</taxon>
        <taxon>Bacillati</taxon>
        <taxon>Actinomycetota</taxon>
        <taxon>Actinomycetes</taxon>
        <taxon>Micrococcales</taxon>
        <taxon>Promicromonosporaceae</taxon>
        <taxon>Isoptericola</taxon>
    </lineage>
</organism>
<name>A0ABQ2B2E8_9MICO</name>
<dbReference type="RefSeq" id="WP_229737541.1">
    <property type="nucleotide sequence ID" value="NZ_BMDG01000003.1"/>
</dbReference>
<dbReference type="InterPro" id="IPR000600">
    <property type="entry name" value="ROK"/>
</dbReference>
<dbReference type="EMBL" id="BMDG01000003">
    <property type="protein sequence ID" value="GGI06311.1"/>
    <property type="molecule type" value="Genomic_DNA"/>
</dbReference>
<comment type="caution">
    <text evidence="2">The sequence shown here is derived from an EMBL/GenBank/DDBJ whole genome shotgun (WGS) entry which is preliminary data.</text>
</comment>
<protein>
    <submittedName>
        <fullName evidence="2">Glucokinase</fullName>
    </submittedName>
</protein>
<dbReference type="PANTHER" id="PTHR18964:SF149">
    <property type="entry name" value="BIFUNCTIONAL UDP-N-ACETYLGLUCOSAMINE 2-EPIMERASE_N-ACETYLMANNOSAMINE KINASE"/>
    <property type="match status" value="1"/>
</dbReference>
<evidence type="ECO:0000313" key="2">
    <source>
        <dbReference type="EMBL" id="GGI06311.1"/>
    </source>
</evidence>
<keyword evidence="3" id="KW-1185">Reference proteome</keyword>